<dbReference type="EMBL" id="CP000885">
    <property type="protein sequence ID" value="ABX43571.1"/>
    <property type="molecule type" value="Genomic_DNA"/>
</dbReference>
<protein>
    <submittedName>
        <fullName evidence="5">Glycoside hydrolase family 28</fullName>
    </submittedName>
</protein>
<dbReference type="CAZy" id="GH28">
    <property type="family name" value="Glycoside Hydrolase Family 28"/>
</dbReference>
<keyword evidence="3 4" id="KW-0326">Glycosidase</keyword>
<gene>
    <name evidence="5" type="ordered locus">Cphy_3217</name>
</gene>
<dbReference type="SMART" id="SM00710">
    <property type="entry name" value="PbH1"/>
    <property type="match status" value="6"/>
</dbReference>
<dbReference type="PANTHER" id="PTHR31339:SF9">
    <property type="entry name" value="PLASMIN AND FIBRONECTIN-BINDING PROTEIN A"/>
    <property type="match status" value="1"/>
</dbReference>
<evidence type="ECO:0000313" key="5">
    <source>
        <dbReference type="EMBL" id="ABX43571.1"/>
    </source>
</evidence>
<dbReference type="SUPFAM" id="SSF51126">
    <property type="entry name" value="Pectin lyase-like"/>
    <property type="match status" value="1"/>
</dbReference>
<dbReference type="Proteomes" id="UP000000370">
    <property type="component" value="Chromosome"/>
</dbReference>
<dbReference type="InterPro" id="IPR006626">
    <property type="entry name" value="PbH1"/>
</dbReference>
<dbReference type="InterPro" id="IPR012334">
    <property type="entry name" value="Pectin_lyas_fold"/>
</dbReference>
<comment type="similarity">
    <text evidence="1 4">Belongs to the glycosyl hydrolase 28 family.</text>
</comment>
<dbReference type="GO" id="GO:0004650">
    <property type="term" value="F:polygalacturonase activity"/>
    <property type="evidence" value="ECO:0007669"/>
    <property type="project" value="InterPro"/>
</dbReference>
<evidence type="ECO:0000256" key="3">
    <source>
        <dbReference type="ARBA" id="ARBA00023295"/>
    </source>
</evidence>
<dbReference type="HOGENOM" id="CLU_016031_8_4_9"/>
<keyword evidence="6" id="KW-1185">Reference proteome</keyword>
<name>A9KRS7_LACP7</name>
<dbReference type="InterPro" id="IPR051801">
    <property type="entry name" value="GH28_Enzymes"/>
</dbReference>
<dbReference type="InterPro" id="IPR011050">
    <property type="entry name" value="Pectin_lyase_fold/virulence"/>
</dbReference>
<dbReference type="GO" id="GO:0005975">
    <property type="term" value="P:carbohydrate metabolic process"/>
    <property type="evidence" value="ECO:0007669"/>
    <property type="project" value="InterPro"/>
</dbReference>
<dbReference type="Gene3D" id="2.160.20.10">
    <property type="entry name" value="Single-stranded right-handed beta-helix, Pectin lyase-like"/>
    <property type="match status" value="1"/>
</dbReference>
<proteinExistence type="inferred from homology"/>
<evidence type="ECO:0000313" key="6">
    <source>
        <dbReference type="Proteomes" id="UP000000370"/>
    </source>
</evidence>
<dbReference type="KEGG" id="cpy:Cphy_3217"/>
<evidence type="ECO:0000256" key="1">
    <source>
        <dbReference type="ARBA" id="ARBA00008834"/>
    </source>
</evidence>
<organism evidence="5 6">
    <name type="scientific">Lachnoclostridium phytofermentans (strain ATCC 700394 / DSM 18823 / ISDg)</name>
    <name type="common">Clostridium phytofermentans</name>
    <dbReference type="NCBI Taxonomy" id="357809"/>
    <lineage>
        <taxon>Bacteria</taxon>
        <taxon>Bacillati</taxon>
        <taxon>Bacillota</taxon>
        <taxon>Clostridia</taxon>
        <taxon>Lachnospirales</taxon>
        <taxon>Lachnospiraceae</taxon>
    </lineage>
</organism>
<dbReference type="Pfam" id="PF00295">
    <property type="entry name" value="Glyco_hydro_28"/>
    <property type="match status" value="1"/>
</dbReference>
<keyword evidence="2 4" id="KW-0378">Hydrolase</keyword>
<accession>A9KRS7</accession>
<dbReference type="STRING" id="357809.Cphy_3217"/>
<dbReference type="PANTHER" id="PTHR31339">
    <property type="entry name" value="PECTIN LYASE-RELATED"/>
    <property type="match status" value="1"/>
</dbReference>
<evidence type="ECO:0000256" key="4">
    <source>
        <dbReference type="RuleBase" id="RU361169"/>
    </source>
</evidence>
<dbReference type="AlphaFoldDB" id="A9KRS7"/>
<dbReference type="eggNOG" id="COG5434">
    <property type="taxonomic scope" value="Bacteria"/>
</dbReference>
<reference evidence="6" key="1">
    <citation type="submission" date="2007-11" db="EMBL/GenBank/DDBJ databases">
        <title>Complete genome sequence of Clostridium phytofermentans ISDg.</title>
        <authorList>
            <person name="Leschine S.B."/>
            <person name="Warnick T.A."/>
            <person name="Blanchard J.L."/>
            <person name="Schnell D.J."/>
            <person name="Petit E.L."/>
            <person name="LaTouf W.G."/>
            <person name="Copeland A."/>
            <person name="Lucas S."/>
            <person name="Lapidus A."/>
            <person name="Barry K."/>
            <person name="Glavina del Rio T."/>
            <person name="Dalin E."/>
            <person name="Tice H."/>
            <person name="Pitluck S."/>
            <person name="Kiss H."/>
            <person name="Brettin T."/>
            <person name="Bruce D."/>
            <person name="Detter J.C."/>
            <person name="Han C."/>
            <person name="Kuske C."/>
            <person name="Schmutz J."/>
            <person name="Larimer F."/>
            <person name="Land M."/>
            <person name="Hauser L."/>
            <person name="Kyrpides N."/>
            <person name="Kim E.A."/>
            <person name="Richardson P."/>
        </authorList>
    </citation>
    <scope>NUCLEOTIDE SEQUENCE [LARGE SCALE GENOMIC DNA]</scope>
    <source>
        <strain evidence="6">ATCC 700394 / DSM 18823 / ISDg</strain>
    </source>
</reference>
<dbReference type="InterPro" id="IPR000743">
    <property type="entry name" value="Glyco_hydro_28"/>
</dbReference>
<evidence type="ECO:0000256" key="2">
    <source>
        <dbReference type="ARBA" id="ARBA00022801"/>
    </source>
</evidence>
<sequence length="491" mass="54731">MSFIILLKIYGKYYTRDKAYSDDVYAKLYCECRSRKSTLEGESDMVRKVYNILDYGAVADGVTNNAATIQKAIDEATIHGGQVVVPAGNYLSGTIILKSNIDFHLEMGAVLISSLKEEDILDFAKLFEDDNQTTGWDGGCFIFACHEENITISGQGTIYGQGDKVFFDDNADNGAHECPLNVSAFRPRTTFLEDVTNLTVKDITIRDAAFWTLHMAGCRHVLVKDIKILNDIRGANNDGIDPDCCQDVMISGCLVKTGDDAIVVKATKPMSQKYGACENIVINNCILYSRDSGLKIGTETHGDIRNVMLSDCVIKECSRGVGIWVRDGATIEDIHVHHVTGSVLKYADGERSEGPTMWWGNGEPIFINATYRNENRNYPGKIRNITFDHIYMKAESSVFLAGEEDARIENITISNLEVTMCSQGTQNSGFFDEQPSLRHVYPHSIPAVYARSVDGLRVSGRVRYEGPYHISKNKLYESEDCTMEEVNLKER</sequence>